<feature type="region of interest" description="Disordered" evidence="6">
    <location>
        <begin position="401"/>
        <end position="424"/>
    </location>
</feature>
<reference evidence="9" key="1">
    <citation type="submission" date="2020-10" db="EMBL/GenBank/DDBJ databases">
        <title>De novo genome project of the cellulose decomposer Thermobifida halotolerans type strain.</title>
        <authorList>
            <person name="Nagy I."/>
            <person name="Horvath B."/>
            <person name="Kukolya J."/>
            <person name="Nagy I."/>
            <person name="Orsini M."/>
        </authorList>
    </citation>
    <scope>NUCLEOTIDE SEQUENCE</scope>
    <source>
        <strain evidence="9">DSM 44931</strain>
    </source>
</reference>
<evidence type="ECO:0000256" key="6">
    <source>
        <dbReference type="SAM" id="MobiDB-lite"/>
    </source>
</evidence>
<accession>A0AA97M1N0</accession>
<dbReference type="CDD" id="cd17355">
    <property type="entry name" value="MFS_YcxA_like"/>
    <property type="match status" value="1"/>
</dbReference>
<evidence type="ECO:0000256" key="4">
    <source>
        <dbReference type="ARBA" id="ARBA00022989"/>
    </source>
</evidence>
<dbReference type="InterPro" id="IPR020846">
    <property type="entry name" value="MFS_dom"/>
</dbReference>
<comment type="subcellular location">
    <subcellularLocation>
        <location evidence="1">Cell membrane</location>
        <topology evidence="1">Multi-pass membrane protein</topology>
    </subcellularLocation>
</comment>
<dbReference type="Pfam" id="PF07690">
    <property type="entry name" value="MFS_1"/>
    <property type="match status" value="1"/>
</dbReference>
<keyword evidence="3 7" id="KW-0812">Transmembrane</keyword>
<dbReference type="KEGG" id="thao:NI17_017915"/>
<evidence type="ECO:0000256" key="5">
    <source>
        <dbReference type="ARBA" id="ARBA00023136"/>
    </source>
</evidence>
<feature type="transmembrane region" description="Helical" evidence="7">
    <location>
        <begin position="21"/>
        <end position="42"/>
    </location>
</feature>
<feature type="transmembrane region" description="Helical" evidence="7">
    <location>
        <begin position="115"/>
        <end position="137"/>
    </location>
</feature>
<feature type="transmembrane region" description="Helical" evidence="7">
    <location>
        <begin position="149"/>
        <end position="168"/>
    </location>
</feature>
<dbReference type="InterPro" id="IPR052983">
    <property type="entry name" value="MFS_Riboflavin_Transporter"/>
</dbReference>
<proteinExistence type="predicted"/>
<dbReference type="SUPFAM" id="SSF103473">
    <property type="entry name" value="MFS general substrate transporter"/>
    <property type="match status" value="1"/>
</dbReference>
<keyword evidence="5 7" id="KW-0472">Membrane</keyword>
<evidence type="ECO:0000256" key="1">
    <source>
        <dbReference type="ARBA" id="ARBA00004651"/>
    </source>
</evidence>
<feature type="transmembrane region" description="Helical" evidence="7">
    <location>
        <begin position="264"/>
        <end position="283"/>
    </location>
</feature>
<dbReference type="PANTHER" id="PTHR43385:SF1">
    <property type="entry name" value="RIBOFLAVIN TRANSPORTER RIBJ"/>
    <property type="match status" value="1"/>
</dbReference>
<keyword evidence="4 7" id="KW-1133">Transmembrane helix</keyword>
<keyword evidence="2" id="KW-0813">Transport</keyword>
<evidence type="ECO:0000259" key="8">
    <source>
        <dbReference type="PROSITE" id="PS50850"/>
    </source>
</evidence>
<gene>
    <name evidence="9" type="ORF">NI17_017915</name>
</gene>
<keyword evidence="10" id="KW-1185">Reference proteome</keyword>
<dbReference type="PANTHER" id="PTHR43385">
    <property type="entry name" value="RIBOFLAVIN TRANSPORTER RIBJ"/>
    <property type="match status" value="1"/>
</dbReference>
<evidence type="ECO:0000256" key="7">
    <source>
        <dbReference type="SAM" id="Phobius"/>
    </source>
</evidence>
<evidence type="ECO:0000313" key="10">
    <source>
        <dbReference type="Proteomes" id="UP000265719"/>
    </source>
</evidence>
<dbReference type="GO" id="GO:0022857">
    <property type="term" value="F:transmembrane transporter activity"/>
    <property type="evidence" value="ECO:0007669"/>
    <property type="project" value="InterPro"/>
</dbReference>
<dbReference type="Proteomes" id="UP000265719">
    <property type="component" value="Chromosome"/>
</dbReference>
<feature type="transmembrane region" description="Helical" evidence="7">
    <location>
        <begin position="224"/>
        <end position="244"/>
    </location>
</feature>
<name>A0AA97M1N0_9ACTN</name>
<dbReference type="InterPro" id="IPR011701">
    <property type="entry name" value="MFS"/>
</dbReference>
<evidence type="ECO:0000313" key="9">
    <source>
        <dbReference type="EMBL" id="UOE22115.1"/>
    </source>
</evidence>
<protein>
    <submittedName>
        <fullName evidence="9">MFS transporter</fullName>
    </submittedName>
</protein>
<dbReference type="EMBL" id="CP063196">
    <property type="protein sequence ID" value="UOE22115.1"/>
    <property type="molecule type" value="Genomic_DNA"/>
</dbReference>
<feature type="transmembrane region" description="Helical" evidence="7">
    <location>
        <begin position="317"/>
        <end position="337"/>
    </location>
</feature>
<feature type="transmembrane region" description="Helical" evidence="7">
    <location>
        <begin position="290"/>
        <end position="311"/>
    </location>
</feature>
<dbReference type="AlphaFoldDB" id="A0AA97M1N0"/>
<feature type="transmembrane region" description="Helical" evidence="7">
    <location>
        <begin position="54"/>
        <end position="78"/>
    </location>
</feature>
<evidence type="ECO:0000256" key="3">
    <source>
        <dbReference type="ARBA" id="ARBA00022692"/>
    </source>
</evidence>
<dbReference type="Gene3D" id="1.20.1250.20">
    <property type="entry name" value="MFS general substrate transporter like domains"/>
    <property type="match status" value="1"/>
</dbReference>
<dbReference type="InterPro" id="IPR036259">
    <property type="entry name" value="MFS_trans_sf"/>
</dbReference>
<organism evidence="9 10">
    <name type="scientific">Thermobifida halotolerans</name>
    <dbReference type="NCBI Taxonomy" id="483545"/>
    <lineage>
        <taxon>Bacteria</taxon>
        <taxon>Bacillati</taxon>
        <taxon>Actinomycetota</taxon>
        <taxon>Actinomycetes</taxon>
        <taxon>Streptosporangiales</taxon>
        <taxon>Nocardiopsidaceae</taxon>
        <taxon>Thermobifida</taxon>
    </lineage>
</organism>
<feature type="transmembrane region" description="Helical" evidence="7">
    <location>
        <begin position="180"/>
        <end position="203"/>
    </location>
</feature>
<evidence type="ECO:0000256" key="2">
    <source>
        <dbReference type="ARBA" id="ARBA00022448"/>
    </source>
</evidence>
<feature type="domain" description="Major facilitator superfamily (MFS) profile" evidence="8">
    <location>
        <begin position="20"/>
        <end position="409"/>
    </location>
</feature>
<feature type="transmembrane region" description="Helical" evidence="7">
    <location>
        <begin position="386"/>
        <end position="405"/>
    </location>
</feature>
<dbReference type="GO" id="GO:0005886">
    <property type="term" value="C:plasma membrane"/>
    <property type="evidence" value="ECO:0007669"/>
    <property type="project" value="UniProtKB-SubCell"/>
</dbReference>
<sequence length="424" mass="43501">MESIGDAYVINTVQSRSHRATTVLVTLCVTVTLSRGVLYYSFPVLALPITADTGWPLVATTAAFSLAQIVAAVAGIPVGRWLDRYGPRTVMTLGAAVAAPALVAVAFAPGLWSFAAAWLVAGSTMAALSYSPAFVALTRWYGPDRIRALTTLTLVAGLASTIFAPLAAALDGWLGWREAYLVLAAVMLVVAVPLHALALRLPWPPDSADRSEDAARECGGVRSVVCSRAFLVLTGALTLGAFGAYAVPTNLVPLLVERGLDTNVAAWVLGAGGIGQLLGRLAYGPLHRRTGVRACSVTVLATCAFTVMLFAAVPGPVAALFAVSVLAGTGRGLFILLQATAVSDRWGTAHYGTLSGVLHTPATVAIALGPGAGTLLAEFLGSYPELFALLAATAATGTALASGSCPPRRSHPRESACPGSPEGA</sequence>
<dbReference type="PROSITE" id="PS50850">
    <property type="entry name" value="MFS"/>
    <property type="match status" value="1"/>
</dbReference>
<feature type="transmembrane region" description="Helical" evidence="7">
    <location>
        <begin position="90"/>
        <end position="109"/>
    </location>
</feature>